<dbReference type="EnsemblPlants" id="TuG1812G0300003206.01.T01">
    <property type="protein sequence ID" value="TuG1812G0300003206.01.T01"/>
    <property type="gene ID" value="TuG1812G0300003206.01"/>
</dbReference>
<dbReference type="AlphaFoldDB" id="A0A8R7PUE0"/>
<feature type="region of interest" description="Disordered" evidence="1">
    <location>
        <begin position="56"/>
        <end position="78"/>
    </location>
</feature>
<accession>A0A8R7PUE0</accession>
<evidence type="ECO:0000256" key="1">
    <source>
        <dbReference type="SAM" id="MobiDB-lite"/>
    </source>
</evidence>
<reference evidence="2" key="2">
    <citation type="submission" date="2018-03" db="EMBL/GenBank/DDBJ databases">
        <title>The Triticum urartu genome reveals the dynamic nature of wheat genome evolution.</title>
        <authorList>
            <person name="Ling H."/>
            <person name="Ma B."/>
            <person name="Shi X."/>
            <person name="Liu H."/>
            <person name="Dong L."/>
            <person name="Sun H."/>
            <person name="Cao Y."/>
            <person name="Gao Q."/>
            <person name="Zheng S."/>
            <person name="Li Y."/>
            <person name="Yu Y."/>
            <person name="Du H."/>
            <person name="Qi M."/>
            <person name="Li Y."/>
            <person name="Yu H."/>
            <person name="Cui Y."/>
            <person name="Wang N."/>
            <person name="Chen C."/>
            <person name="Wu H."/>
            <person name="Zhao Y."/>
            <person name="Zhang J."/>
            <person name="Li Y."/>
            <person name="Zhou W."/>
            <person name="Zhang B."/>
            <person name="Hu W."/>
            <person name="Eijk M."/>
            <person name="Tang J."/>
            <person name="Witsenboer H."/>
            <person name="Zhao S."/>
            <person name="Li Z."/>
            <person name="Zhang A."/>
            <person name="Wang D."/>
            <person name="Liang C."/>
        </authorList>
    </citation>
    <scope>NUCLEOTIDE SEQUENCE [LARGE SCALE GENOMIC DNA]</scope>
    <source>
        <strain evidence="2">cv. G1812</strain>
    </source>
</reference>
<proteinExistence type="predicted"/>
<evidence type="ECO:0000313" key="3">
    <source>
        <dbReference type="Proteomes" id="UP000015106"/>
    </source>
</evidence>
<protein>
    <submittedName>
        <fullName evidence="2">Uncharacterized protein</fullName>
    </submittedName>
</protein>
<name>A0A8R7PUE0_TRIUA</name>
<reference evidence="2" key="3">
    <citation type="submission" date="2022-06" db="UniProtKB">
        <authorList>
            <consortium name="EnsemblPlants"/>
        </authorList>
    </citation>
    <scope>IDENTIFICATION</scope>
</reference>
<sequence>MTKTQAQRQRLTLNREQFMMVVPRWCYGRHDGWASLVDRWLGDDAEFAAKSIKARANRGKDGTHGQGNRNHWGFKAMK</sequence>
<reference evidence="3" key="1">
    <citation type="journal article" date="2013" name="Nature">
        <title>Draft genome of the wheat A-genome progenitor Triticum urartu.</title>
        <authorList>
            <person name="Ling H.Q."/>
            <person name="Zhao S."/>
            <person name="Liu D."/>
            <person name="Wang J."/>
            <person name="Sun H."/>
            <person name="Zhang C."/>
            <person name="Fan H."/>
            <person name="Li D."/>
            <person name="Dong L."/>
            <person name="Tao Y."/>
            <person name="Gao C."/>
            <person name="Wu H."/>
            <person name="Li Y."/>
            <person name="Cui Y."/>
            <person name="Guo X."/>
            <person name="Zheng S."/>
            <person name="Wang B."/>
            <person name="Yu K."/>
            <person name="Liang Q."/>
            <person name="Yang W."/>
            <person name="Lou X."/>
            <person name="Chen J."/>
            <person name="Feng M."/>
            <person name="Jian J."/>
            <person name="Zhang X."/>
            <person name="Luo G."/>
            <person name="Jiang Y."/>
            <person name="Liu J."/>
            <person name="Wang Z."/>
            <person name="Sha Y."/>
            <person name="Zhang B."/>
            <person name="Wu H."/>
            <person name="Tang D."/>
            <person name="Shen Q."/>
            <person name="Xue P."/>
            <person name="Zou S."/>
            <person name="Wang X."/>
            <person name="Liu X."/>
            <person name="Wang F."/>
            <person name="Yang Y."/>
            <person name="An X."/>
            <person name="Dong Z."/>
            <person name="Zhang K."/>
            <person name="Zhang X."/>
            <person name="Luo M.C."/>
            <person name="Dvorak J."/>
            <person name="Tong Y."/>
            <person name="Wang J."/>
            <person name="Yang H."/>
            <person name="Li Z."/>
            <person name="Wang D."/>
            <person name="Zhang A."/>
            <person name="Wang J."/>
        </authorList>
    </citation>
    <scope>NUCLEOTIDE SEQUENCE</scope>
    <source>
        <strain evidence="3">cv. G1812</strain>
    </source>
</reference>
<keyword evidence="3" id="KW-1185">Reference proteome</keyword>
<dbReference type="Proteomes" id="UP000015106">
    <property type="component" value="Chromosome 3"/>
</dbReference>
<evidence type="ECO:0000313" key="2">
    <source>
        <dbReference type="EnsemblPlants" id="TuG1812G0300003206.01.T01"/>
    </source>
</evidence>
<organism evidence="2 3">
    <name type="scientific">Triticum urartu</name>
    <name type="common">Red wild einkorn</name>
    <name type="synonym">Crithodium urartu</name>
    <dbReference type="NCBI Taxonomy" id="4572"/>
    <lineage>
        <taxon>Eukaryota</taxon>
        <taxon>Viridiplantae</taxon>
        <taxon>Streptophyta</taxon>
        <taxon>Embryophyta</taxon>
        <taxon>Tracheophyta</taxon>
        <taxon>Spermatophyta</taxon>
        <taxon>Magnoliopsida</taxon>
        <taxon>Liliopsida</taxon>
        <taxon>Poales</taxon>
        <taxon>Poaceae</taxon>
        <taxon>BOP clade</taxon>
        <taxon>Pooideae</taxon>
        <taxon>Triticodae</taxon>
        <taxon>Triticeae</taxon>
        <taxon>Triticinae</taxon>
        <taxon>Triticum</taxon>
    </lineage>
</organism>
<dbReference type="Gramene" id="TuG1812G0300003206.01.T01">
    <property type="protein sequence ID" value="TuG1812G0300003206.01.T01"/>
    <property type="gene ID" value="TuG1812G0300003206.01"/>
</dbReference>